<proteinExistence type="predicted"/>
<accession>A0A392VK65</accession>
<dbReference type="EMBL" id="LXQA011202054">
    <property type="protein sequence ID" value="MCI88774.1"/>
    <property type="molecule type" value="Genomic_DNA"/>
</dbReference>
<name>A0A392VK65_9FABA</name>
<evidence type="ECO:0000313" key="1">
    <source>
        <dbReference type="EMBL" id="MCI88774.1"/>
    </source>
</evidence>
<sequence>DSPTSYTIPLQPPNCAFSVLLKNCLPPAIHGFLG</sequence>
<dbReference type="AlphaFoldDB" id="A0A392VK65"/>
<protein>
    <submittedName>
        <fullName evidence="1">Uncharacterized protein</fullName>
    </submittedName>
</protein>
<keyword evidence="2" id="KW-1185">Reference proteome</keyword>
<evidence type="ECO:0000313" key="2">
    <source>
        <dbReference type="Proteomes" id="UP000265520"/>
    </source>
</evidence>
<reference evidence="1 2" key="1">
    <citation type="journal article" date="2018" name="Front. Plant Sci.">
        <title>Red Clover (Trifolium pratense) and Zigzag Clover (T. medium) - A Picture of Genomic Similarities and Differences.</title>
        <authorList>
            <person name="Dluhosova J."/>
            <person name="Istvanek J."/>
            <person name="Nedelnik J."/>
            <person name="Repkova J."/>
        </authorList>
    </citation>
    <scope>NUCLEOTIDE SEQUENCE [LARGE SCALE GENOMIC DNA]</scope>
    <source>
        <strain evidence="2">cv. 10/8</strain>
        <tissue evidence="1">Leaf</tissue>
    </source>
</reference>
<feature type="non-terminal residue" evidence="1">
    <location>
        <position position="1"/>
    </location>
</feature>
<dbReference type="Proteomes" id="UP000265520">
    <property type="component" value="Unassembled WGS sequence"/>
</dbReference>
<organism evidence="1 2">
    <name type="scientific">Trifolium medium</name>
    <dbReference type="NCBI Taxonomy" id="97028"/>
    <lineage>
        <taxon>Eukaryota</taxon>
        <taxon>Viridiplantae</taxon>
        <taxon>Streptophyta</taxon>
        <taxon>Embryophyta</taxon>
        <taxon>Tracheophyta</taxon>
        <taxon>Spermatophyta</taxon>
        <taxon>Magnoliopsida</taxon>
        <taxon>eudicotyledons</taxon>
        <taxon>Gunneridae</taxon>
        <taxon>Pentapetalae</taxon>
        <taxon>rosids</taxon>
        <taxon>fabids</taxon>
        <taxon>Fabales</taxon>
        <taxon>Fabaceae</taxon>
        <taxon>Papilionoideae</taxon>
        <taxon>50 kb inversion clade</taxon>
        <taxon>NPAAA clade</taxon>
        <taxon>Hologalegina</taxon>
        <taxon>IRL clade</taxon>
        <taxon>Trifolieae</taxon>
        <taxon>Trifolium</taxon>
    </lineage>
</organism>
<comment type="caution">
    <text evidence="1">The sequence shown here is derived from an EMBL/GenBank/DDBJ whole genome shotgun (WGS) entry which is preliminary data.</text>
</comment>